<feature type="compositionally biased region" description="Basic and acidic residues" evidence="1">
    <location>
        <begin position="9"/>
        <end position="20"/>
    </location>
</feature>
<evidence type="ECO:0000313" key="2">
    <source>
        <dbReference type="EMBL" id="OQE26677.1"/>
    </source>
</evidence>
<organism evidence="2 3">
    <name type="scientific">Penicillium steckii</name>
    <dbReference type="NCBI Taxonomy" id="303698"/>
    <lineage>
        <taxon>Eukaryota</taxon>
        <taxon>Fungi</taxon>
        <taxon>Dikarya</taxon>
        <taxon>Ascomycota</taxon>
        <taxon>Pezizomycotina</taxon>
        <taxon>Eurotiomycetes</taxon>
        <taxon>Eurotiomycetidae</taxon>
        <taxon>Eurotiales</taxon>
        <taxon>Aspergillaceae</taxon>
        <taxon>Penicillium</taxon>
    </lineage>
</organism>
<protein>
    <submittedName>
        <fullName evidence="2">Uncharacterized protein</fullName>
    </submittedName>
</protein>
<accession>A0A1V6TK26</accession>
<dbReference type="AlphaFoldDB" id="A0A1V6TK26"/>
<dbReference type="EMBL" id="MLKD01000005">
    <property type="protein sequence ID" value="OQE26677.1"/>
    <property type="molecule type" value="Genomic_DNA"/>
</dbReference>
<proteinExistence type="predicted"/>
<evidence type="ECO:0000313" key="3">
    <source>
        <dbReference type="Proteomes" id="UP000191285"/>
    </source>
</evidence>
<keyword evidence="3" id="KW-1185">Reference proteome</keyword>
<comment type="caution">
    <text evidence="2">The sequence shown here is derived from an EMBL/GenBank/DDBJ whole genome shotgun (WGS) entry which is preliminary data.</text>
</comment>
<evidence type="ECO:0000256" key="1">
    <source>
        <dbReference type="SAM" id="MobiDB-lite"/>
    </source>
</evidence>
<dbReference type="Proteomes" id="UP000191285">
    <property type="component" value="Unassembled WGS sequence"/>
</dbReference>
<feature type="region of interest" description="Disordered" evidence="1">
    <location>
        <begin position="1"/>
        <end position="26"/>
    </location>
</feature>
<name>A0A1V6TK26_9EURO</name>
<dbReference type="OrthoDB" id="6499973at2759"/>
<sequence>MSNQPQSEKPPRHGIFHDETWNTPWRSPEFSLEERPSERSRRFKRKGWTSDWWSTRFFHEYVEFSDRWPWGFVIYRTAYAQVSDQEWAAAIEKLDRYTLWSISEHKTNPKSDSSDANPRNLDRLIREGYRNVIIDDPTLAGASISDVRKRYHNWIENHGQSVDAMHSVVRFDFCLVLDDRSVRSILASVEPGEAGKVGYVNAIDKTFDPESEENDEGEFYDGHFRIHLINLLSFFIHTYKHSELELGEHGMDVPGRVVITDGYQAVTQDEDIFLVSPWSVVREDLIIPEGEGI</sequence>
<reference evidence="3" key="1">
    <citation type="journal article" date="2017" name="Nat. Microbiol.">
        <title>Global analysis of biosynthetic gene clusters reveals vast potential of secondary metabolite production in Penicillium species.</title>
        <authorList>
            <person name="Nielsen J.C."/>
            <person name="Grijseels S."/>
            <person name="Prigent S."/>
            <person name="Ji B."/>
            <person name="Dainat J."/>
            <person name="Nielsen K.F."/>
            <person name="Frisvad J.C."/>
            <person name="Workman M."/>
            <person name="Nielsen J."/>
        </authorList>
    </citation>
    <scope>NUCLEOTIDE SEQUENCE [LARGE SCALE GENOMIC DNA]</scope>
    <source>
        <strain evidence="3">IBT 24891</strain>
    </source>
</reference>
<gene>
    <name evidence="2" type="ORF">PENSTE_c005G00461</name>
</gene>
<dbReference type="STRING" id="303698.A0A1V6TK26"/>